<evidence type="ECO:0000313" key="1">
    <source>
        <dbReference type="EMBL" id="SCV74519.1"/>
    </source>
</evidence>
<sequence length="69" mass="7507">MCKALNTDLILFLSPSEQGSTPSKLLVSSLSTSFQQLEMGLQGFGEKNWSKSIWTIHGGVEGLGRLFGF</sequence>
<organism evidence="1 2">
    <name type="scientific">Microbotryum intermedium</name>
    <dbReference type="NCBI Taxonomy" id="269621"/>
    <lineage>
        <taxon>Eukaryota</taxon>
        <taxon>Fungi</taxon>
        <taxon>Dikarya</taxon>
        <taxon>Basidiomycota</taxon>
        <taxon>Pucciniomycotina</taxon>
        <taxon>Microbotryomycetes</taxon>
        <taxon>Microbotryales</taxon>
        <taxon>Microbotryaceae</taxon>
        <taxon>Microbotryum</taxon>
    </lineage>
</organism>
<gene>
    <name evidence="1" type="ORF">BQ2448_7548</name>
</gene>
<name>A0A238FP20_9BASI</name>
<dbReference type="AlphaFoldDB" id="A0A238FP20"/>
<evidence type="ECO:0000313" key="2">
    <source>
        <dbReference type="Proteomes" id="UP000198372"/>
    </source>
</evidence>
<keyword evidence="2" id="KW-1185">Reference proteome</keyword>
<reference evidence="2" key="1">
    <citation type="submission" date="2016-09" db="EMBL/GenBank/DDBJ databases">
        <authorList>
            <person name="Jeantristanb JTB J.-T."/>
            <person name="Ricardo R."/>
        </authorList>
    </citation>
    <scope>NUCLEOTIDE SEQUENCE [LARGE SCALE GENOMIC DNA]</scope>
</reference>
<proteinExistence type="predicted"/>
<accession>A0A238FP20</accession>
<dbReference type="Proteomes" id="UP000198372">
    <property type="component" value="Unassembled WGS sequence"/>
</dbReference>
<protein>
    <submittedName>
        <fullName evidence="1">BQ2448_7548 protein</fullName>
    </submittedName>
</protein>
<dbReference type="EMBL" id="FMSP01000023">
    <property type="protein sequence ID" value="SCV74519.1"/>
    <property type="molecule type" value="Genomic_DNA"/>
</dbReference>